<evidence type="ECO:0000313" key="2">
    <source>
        <dbReference type="Proteomes" id="UP000694240"/>
    </source>
</evidence>
<evidence type="ECO:0000313" key="1">
    <source>
        <dbReference type="EMBL" id="KAG7570828.1"/>
    </source>
</evidence>
<dbReference type="Proteomes" id="UP000694240">
    <property type="component" value="Chromosome 9"/>
</dbReference>
<protein>
    <submittedName>
        <fullName evidence="1">Uncharacterized protein</fullName>
    </submittedName>
</protein>
<comment type="caution">
    <text evidence="1">The sequence shown here is derived from an EMBL/GenBank/DDBJ whole genome shotgun (WGS) entry which is preliminary data.</text>
</comment>
<sequence>MEIRYWRRLRGYQRLDVSAKKANSGRRNVKRVKMDPTRKRRFWRIIDQDCAEAKVLEKVVAEEAFNVASRCLRQHDATPSEFSGRRVIVRVRRIWVRVGFGVEGV</sequence>
<gene>
    <name evidence="1" type="ORF">ISN45_Aa04g033690</name>
</gene>
<proteinExistence type="predicted"/>
<keyword evidence="2" id="KW-1185">Reference proteome</keyword>
<dbReference type="AlphaFoldDB" id="A0A8T2ACL5"/>
<accession>A0A8T2ACL5</accession>
<dbReference type="EMBL" id="JAEFBK010000009">
    <property type="protein sequence ID" value="KAG7570828.1"/>
    <property type="molecule type" value="Genomic_DNA"/>
</dbReference>
<organism evidence="1 2">
    <name type="scientific">Arabidopsis thaliana x Arabidopsis arenosa</name>
    <dbReference type="NCBI Taxonomy" id="1240361"/>
    <lineage>
        <taxon>Eukaryota</taxon>
        <taxon>Viridiplantae</taxon>
        <taxon>Streptophyta</taxon>
        <taxon>Embryophyta</taxon>
        <taxon>Tracheophyta</taxon>
        <taxon>Spermatophyta</taxon>
        <taxon>Magnoliopsida</taxon>
        <taxon>eudicotyledons</taxon>
        <taxon>Gunneridae</taxon>
        <taxon>Pentapetalae</taxon>
        <taxon>rosids</taxon>
        <taxon>malvids</taxon>
        <taxon>Brassicales</taxon>
        <taxon>Brassicaceae</taxon>
        <taxon>Camelineae</taxon>
        <taxon>Arabidopsis</taxon>
    </lineage>
</organism>
<name>A0A8T2ACL5_9BRAS</name>
<reference evidence="1 2" key="1">
    <citation type="submission" date="2020-12" db="EMBL/GenBank/DDBJ databases">
        <title>Concerted genomic and epigenomic changes stabilize Arabidopsis allopolyploids.</title>
        <authorList>
            <person name="Chen Z."/>
        </authorList>
    </citation>
    <scope>NUCLEOTIDE SEQUENCE [LARGE SCALE GENOMIC DNA]</scope>
    <source>
        <strain evidence="1">Allo738</strain>
        <tissue evidence="1">Leaf</tissue>
    </source>
</reference>